<dbReference type="Gene3D" id="3.90.1570.10">
    <property type="entry name" value="tt1808, chain A"/>
    <property type="match status" value="1"/>
</dbReference>
<proteinExistence type="predicted"/>
<evidence type="ECO:0000259" key="1">
    <source>
        <dbReference type="Pfam" id="PF05685"/>
    </source>
</evidence>
<dbReference type="Proteomes" id="UP000220527">
    <property type="component" value="Unassembled WGS sequence"/>
</dbReference>
<protein>
    <recommendedName>
        <fullName evidence="1">Putative restriction endonuclease domain-containing protein</fullName>
    </recommendedName>
</protein>
<evidence type="ECO:0000313" key="3">
    <source>
        <dbReference type="Proteomes" id="UP000220527"/>
    </source>
</evidence>
<dbReference type="InterPro" id="IPR011335">
    <property type="entry name" value="Restrct_endonuc-II-like"/>
</dbReference>
<dbReference type="AlphaFoldDB" id="A0A2A6RLD7"/>
<dbReference type="OrthoDB" id="9808428at2"/>
<reference evidence="3" key="1">
    <citation type="submission" date="2017-08" db="EMBL/GenBank/DDBJ databases">
        <authorList>
            <person name="Grouzdev D.S."/>
            <person name="Gaisin V.A."/>
            <person name="Rysina M.S."/>
            <person name="Gorlenko V.M."/>
        </authorList>
    </citation>
    <scope>NUCLEOTIDE SEQUENCE [LARGE SCALE GENOMIC DNA]</scope>
    <source>
        <strain evidence="3">Kir15-3F</strain>
    </source>
</reference>
<dbReference type="PANTHER" id="PTHR34107">
    <property type="entry name" value="SLL0198 PROTEIN-RELATED"/>
    <property type="match status" value="1"/>
</dbReference>
<accession>A0A2A6RLD7</accession>
<dbReference type="CDD" id="cd06260">
    <property type="entry name" value="DUF820-like"/>
    <property type="match status" value="1"/>
</dbReference>
<dbReference type="SUPFAM" id="SSF52980">
    <property type="entry name" value="Restriction endonuclease-like"/>
    <property type="match status" value="1"/>
</dbReference>
<organism evidence="2 3">
    <name type="scientific">Candidatus Viridilinea mediisalina</name>
    <dbReference type="NCBI Taxonomy" id="2024553"/>
    <lineage>
        <taxon>Bacteria</taxon>
        <taxon>Bacillati</taxon>
        <taxon>Chloroflexota</taxon>
        <taxon>Chloroflexia</taxon>
        <taxon>Chloroflexales</taxon>
        <taxon>Chloroflexineae</taxon>
        <taxon>Oscillochloridaceae</taxon>
        <taxon>Candidatus Viridilinea</taxon>
    </lineage>
</organism>
<dbReference type="InterPro" id="IPR008538">
    <property type="entry name" value="Uma2"/>
</dbReference>
<keyword evidence="3" id="KW-1185">Reference proteome</keyword>
<gene>
    <name evidence="2" type="ORF">CJ255_07265</name>
</gene>
<dbReference type="InterPro" id="IPR012296">
    <property type="entry name" value="Nuclease_put_TT1808"/>
</dbReference>
<sequence length="198" mass="22329">MTLELVMRSLDSNWCYERWEQLPLNGHRYEIIDGVLYMTTAPSNFHQWIIRMLDRYIGTPAELRGDLYVLTAPIGLLMPGCDPVQPDFLLVRRERAGIIADRRVRGVPDLIAEVLSPTHPEQDTKIKCAAYARAGVPEYWMVRPATRDVMVCWQPDQSLGTYTQVRLYAPGEQLIAATLPGVVAQVDDLFAGAPDTTL</sequence>
<dbReference type="RefSeq" id="WP_097643424.1">
    <property type="nucleotide sequence ID" value="NZ_NQWI01000023.1"/>
</dbReference>
<dbReference type="PANTHER" id="PTHR34107:SF4">
    <property type="entry name" value="SLL1222 PROTEIN"/>
    <property type="match status" value="1"/>
</dbReference>
<evidence type="ECO:0000313" key="2">
    <source>
        <dbReference type="EMBL" id="PDW03699.1"/>
    </source>
</evidence>
<feature type="domain" description="Putative restriction endonuclease" evidence="1">
    <location>
        <begin position="19"/>
        <end position="185"/>
    </location>
</feature>
<name>A0A2A6RLD7_9CHLR</name>
<dbReference type="Pfam" id="PF05685">
    <property type="entry name" value="Uma2"/>
    <property type="match status" value="1"/>
</dbReference>
<comment type="caution">
    <text evidence="2">The sequence shown here is derived from an EMBL/GenBank/DDBJ whole genome shotgun (WGS) entry which is preliminary data.</text>
</comment>
<dbReference type="EMBL" id="NQWI01000023">
    <property type="protein sequence ID" value="PDW03699.1"/>
    <property type="molecule type" value="Genomic_DNA"/>
</dbReference>